<dbReference type="OMA" id="NDLNHIP"/>
<dbReference type="PANTHER" id="PTHR21838">
    <property type="entry name" value="COILED-COIL DOMAIN-CONTAINING PROTEIN 137"/>
    <property type="match status" value="1"/>
</dbReference>
<accession>A0A137PES4</accession>
<dbReference type="InterPro" id="IPR026680">
    <property type="entry name" value="CCDC137"/>
</dbReference>
<feature type="compositionally biased region" description="Basic residues" evidence="1">
    <location>
        <begin position="101"/>
        <end position="112"/>
    </location>
</feature>
<dbReference type="AlphaFoldDB" id="A0A137PES4"/>
<sequence length="191" mass="22377">MAKRKRVKFGEAAKEQLTKVDLAPKMDNFGSDTPKKFMTILNRKKFIKDKAKNKGEEGEENNDKKKSAVSELKIQPHESLRDFNRRVNDTANKQLEDHNKKLSSKALKRRKLKQEQKEIVEELIKDEKEVKDFKRENVKFGETAQEPPKLVVPKQKFKLKNPNQSAADKRIMEAERLRVVEAYRKMKARKS</sequence>
<dbReference type="PANTHER" id="PTHR21838:SF2">
    <property type="entry name" value="COILED-COIL DOMAIN-CONTAINING PROTEIN 137"/>
    <property type="match status" value="1"/>
</dbReference>
<keyword evidence="3" id="KW-1185">Reference proteome</keyword>
<dbReference type="OrthoDB" id="5876637at2759"/>
<organism evidence="2 3">
    <name type="scientific">Conidiobolus coronatus (strain ATCC 28846 / CBS 209.66 / NRRL 28638)</name>
    <name type="common">Delacroixia coronata</name>
    <dbReference type="NCBI Taxonomy" id="796925"/>
    <lineage>
        <taxon>Eukaryota</taxon>
        <taxon>Fungi</taxon>
        <taxon>Fungi incertae sedis</taxon>
        <taxon>Zoopagomycota</taxon>
        <taxon>Entomophthoromycotina</taxon>
        <taxon>Entomophthoromycetes</taxon>
        <taxon>Entomophthorales</taxon>
        <taxon>Ancylistaceae</taxon>
        <taxon>Conidiobolus</taxon>
    </lineage>
</organism>
<gene>
    <name evidence="2" type="ORF">CONCODRAFT_77276</name>
</gene>
<evidence type="ECO:0000313" key="2">
    <source>
        <dbReference type="EMBL" id="KXN73506.1"/>
    </source>
</evidence>
<feature type="region of interest" description="Disordered" evidence="1">
    <location>
        <begin position="48"/>
        <end position="115"/>
    </location>
</feature>
<evidence type="ECO:0000256" key="1">
    <source>
        <dbReference type="SAM" id="MobiDB-lite"/>
    </source>
</evidence>
<proteinExistence type="predicted"/>
<dbReference type="EMBL" id="KQ964435">
    <property type="protein sequence ID" value="KXN73506.1"/>
    <property type="molecule type" value="Genomic_DNA"/>
</dbReference>
<feature type="compositionally biased region" description="Basic and acidic residues" evidence="1">
    <location>
        <begin position="48"/>
        <end position="100"/>
    </location>
</feature>
<dbReference type="Proteomes" id="UP000070444">
    <property type="component" value="Unassembled WGS sequence"/>
</dbReference>
<dbReference type="GO" id="GO:0005634">
    <property type="term" value="C:nucleus"/>
    <property type="evidence" value="ECO:0007669"/>
    <property type="project" value="TreeGrafter"/>
</dbReference>
<name>A0A137PES4_CONC2</name>
<evidence type="ECO:0000313" key="3">
    <source>
        <dbReference type="Proteomes" id="UP000070444"/>
    </source>
</evidence>
<reference evidence="2 3" key="1">
    <citation type="journal article" date="2015" name="Genome Biol. Evol.">
        <title>Phylogenomic analyses indicate that early fungi evolved digesting cell walls of algal ancestors of land plants.</title>
        <authorList>
            <person name="Chang Y."/>
            <person name="Wang S."/>
            <person name="Sekimoto S."/>
            <person name="Aerts A.L."/>
            <person name="Choi C."/>
            <person name="Clum A."/>
            <person name="LaButti K.M."/>
            <person name="Lindquist E.A."/>
            <person name="Yee Ngan C."/>
            <person name="Ohm R.A."/>
            <person name="Salamov A.A."/>
            <person name="Grigoriev I.V."/>
            <person name="Spatafora J.W."/>
            <person name="Berbee M.L."/>
        </authorList>
    </citation>
    <scope>NUCLEOTIDE SEQUENCE [LARGE SCALE GENOMIC DNA]</scope>
    <source>
        <strain evidence="2 3">NRRL 28638</strain>
    </source>
</reference>
<protein>
    <submittedName>
        <fullName evidence="2">Uncharacterized protein</fullName>
    </submittedName>
</protein>